<dbReference type="GO" id="GO:0010496">
    <property type="term" value="P:intercellular transport"/>
    <property type="evidence" value="ECO:0007669"/>
    <property type="project" value="TreeGrafter"/>
</dbReference>
<dbReference type="InterPro" id="IPR011989">
    <property type="entry name" value="ARM-like"/>
</dbReference>
<dbReference type="Pfam" id="PF25458">
    <property type="entry name" value="INTS4_C"/>
    <property type="match status" value="1"/>
</dbReference>
<keyword evidence="2" id="KW-0539">Nucleus</keyword>
<dbReference type="PANTHER" id="PTHR20938:SF0">
    <property type="entry name" value="INTEGRATOR COMPLEX SUBUNIT 4"/>
    <property type="match status" value="1"/>
</dbReference>
<dbReference type="AlphaFoldDB" id="A0A8K0H967"/>
<evidence type="ECO:0000313" key="5">
    <source>
        <dbReference type="Proteomes" id="UP000796880"/>
    </source>
</evidence>
<dbReference type="OrthoDB" id="18190at2759"/>
<keyword evidence="5" id="KW-1185">Reference proteome</keyword>
<feature type="domain" description="Integrator complex subunit 4/Protein SIEL C-terminal Ig-like" evidence="3">
    <location>
        <begin position="803"/>
        <end position="926"/>
    </location>
</feature>
<dbReference type="GO" id="GO:0005768">
    <property type="term" value="C:endosome"/>
    <property type="evidence" value="ECO:0007669"/>
    <property type="project" value="TreeGrafter"/>
</dbReference>
<organism evidence="4 5">
    <name type="scientific">Rhamnella rubrinervis</name>
    <dbReference type="NCBI Taxonomy" id="2594499"/>
    <lineage>
        <taxon>Eukaryota</taxon>
        <taxon>Viridiplantae</taxon>
        <taxon>Streptophyta</taxon>
        <taxon>Embryophyta</taxon>
        <taxon>Tracheophyta</taxon>
        <taxon>Spermatophyta</taxon>
        <taxon>Magnoliopsida</taxon>
        <taxon>eudicotyledons</taxon>
        <taxon>Gunneridae</taxon>
        <taxon>Pentapetalae</taxon>
        <taxon>rosids</taxon>
        <taxon>fabids</taxon>
        <taxon>Rosales</taxon>
        <taxon>Rhamnaceae</taxon>
        <taxon>rhamnoid group</taxon>
        <taxon>Rhamneae</taxon>
        <taxon>Rhamnella</taxon>
    </lineage>
</organism>
<dbReference type="Proteomes" id="UP000796880">
    <property type="component" value="Unassembled WGS sequence"/>
</dbReference>
<accession>A0A8K0H967</accession>
<comment type="caution">
    <text evidence="4">The sequence shown here is derived from an EMBL/GenBank/DDBJ whole genome shotgun (WGS) entry which is preliminary data.</text>
</comment>
<evidence type="ECO:0000256" key="1">
    <source>
        <dbReference type="ARBA" id="ARBA00004123"/>
    </source>
</evidence>
<dbReference type="GO" id="GO:0005634">
    <property type="term" value="C:nucleus"/>
    <property type="evidence" value="ECO:0007669"/>
    <property type="project" value="UniProtKB-SubCell"/>
</dbReference>
<evidence type="ECO:0000313" key="4">
    <source>
        <dbReference type="EMBL" id="KAF3448030.1"/>
    </source>
</evidence>
<dbReference type="InterPro" id="IPR016024">
    <property type="entry name" value="ARM-type_fold"/>
</dbReference>
<dbReference type="Gene3D" id="1.25.10.10">
    <property type="entry name" value="Leucine-rich Repeat Variant"/>
    <property type="match status" value="2"/>
</dbReference>
<evidence type="ECO:0000256" key="2">
    <source>
        <dbReference type="ARBA" id="ARBA00023242"/>
    </source>
</evidence>
<dbReference type="EMBL" id="VOIH02000004">
    <property type="protein sequence ID" value="KAF3448030.1"/>
    <property type="molecule type" value="Genomic_DNA"/>
</dbReference>
<gene>
    <name evidence="4" type="ORF">FNV43_RR08738</name>
</gene>
<comment type="subcellular location">
    <subcellularLocation>
        <location evidence="1">Nucleus</location>
    </subcellularLocation>
</comment>
<name>A0A8K0H967_9ROSA</name>
<sequence>MEEHVRSTGHHSPNLSTKSCGYETLSSNALVRMRALIINPSTPDSTISSAFDTLAHSLQLNCSNKLVVRHILKLLHDLASHHTRFSRLVFDSVRSHSLLSTESVRVAVEALDVVASVAERDGALVPALDELDDGFFAALCFSPSVSVRPWLLRNAERLHVRPYLLFTLFLGFTKDPHPYVRKAALDGLAGLSRSSVIDDQCMIRDAIPVSPSFYATWKIVASIFVVISSFVLLCSMTRDMSMEVRVEVFNSLGKIEMVSEDILLQTMSKKVLGISKGKLQFEELASSAAGTFVHGLEDEFHEVRKSACHSLRTLTTLSAKFSVEVLNLLIDVLNDDSMVVRLQALETLLHMATSDCLKVQETHMHTLLGSLVDKNSSIRSATRKILKLVKLPVFKLFKFTVDALLENLETSPQDEADVFSILFHIGRNHGKFVDCIIQDVYQQVEPTSEGKLVFDSSRVVALLVLAISAPLSHEYNCNIPPTMFSYAVTFLGRISYALRDAMSQNSLLDYLTLCSRSTGFSAIQFREDQPCLYSSKGNLPHNSTDETIGSFAMTLQEKRDGNADIQSSIREGSSKVATSLVKYQLEVHDEVVKPMNAILAKVKDIWRLVQSGYIYEVLKNLRSFREELETFTPELLAPAGVLSFTLQYLKTIKMLVKVWGHFLPPKYLSSCRMGTLDLLLEKLDRRLRDLRTRFIGLSKEEELHVLELILITCTLKLSKVEICCKLGTVRKLCSTMSQVESLLKEGSIEPSKFVIEVGNLSSEICSSLDGDSSDPFLYRRLLDFFSLQQFVFCGGIRHIKAELHVPGNDFENPIRFVSRLPVGIPCQITLHNILNESRLWLRMRMDELSTQFLFLDLNLFKGFDAIRRFPFLAPFYRTPKAISFSLRLCIGMECLFEDVQFVKRRWGPKHELTYLCQEKEVYFSTVSKG</sequence>
<proteinExistence type="predicted"/>
<reference evidence="4" key="1">
    <citation type="submission" date="2020-03" db="EMBL/GenBank/DDBJ databases">
        <title>A high-quality chromosome-level genome assembly of a woody plant with both climbing and erect habits, Rhamnella rubrinervis.</title>
        <authorList>
            <person name="Lu Z."/>
            <person name="Yang Y."/>
            <person name="Zhu X."/>
            <person name="Sun Y."/>
        </authorList>
    </citation>
    <scope>NUCLEOTIDE SEQUENCE</scope>
    <source>
        <strain evidence="4">BYM</strain>
        <tissue evidence="4">Leaf</tissue>
    </source>
</reference>
<dbReference type="InterPro" id="IPR057412">
    <property type="entry name" value="INTS4_C"/>
</dbReference>
<evidence type="ECO:0000259" key="3">
    <source>
        <dbReference type="Pfam" id="PF25458"/>
    </source>
</evidence>
<protein>
    <recommendedName>
        <fullName evidence="3">Integrator complex subunit 4/Protein SIEL C-terminal Ig-like domain-containing protein</fullName>
    </recommendedName>
</protein>
<dbReference type="SUPFAM" id="SSF48371">
    <property type="entry name" value="ARM repeat"/>
    <property type="match status" value="1"/>
</dbReference>
<dbReference type="PANTHER" id="PTHR20938">
    <property type="entry name" value="INTEGRATOR COMPLEX SUBUNIT 4"/>
    <property type="match status" value="1"/>
</dbReference>